<gene>
    <name evidence="3" type="ORF">R54767_01768</name>
</gene>
<evidence type="ECO:0000313" key="4">
    <source>
        <dbReference type="Proteomes" id="UP000789752"/>
    </source>
</evidence>
<name>A0ABM8U1P8_9BURK</name>
<feature type="chain" id="PRO_5045238974" evidence="2">
    <location>
        <begin position="24"/>
        <end position="464"/>
    </location>
</feature>
<dbReference type="Proteomes" id="UP000789752">
    <property type="component" value="Unassembled WGS sequence"/>
</dbReference>
<evidence type="ECO:0000256" key="2">
    <source>
        <dbReference type="SAM" id="SignalP"/>
    </source>
</evidence>
<proteinExistence type="predicted"/>
<comment type="caution">
    <text evidence="3">The sequence shown here is derived from an EMBL/GenBank/DDBJ whole genome shotgun (WGS) entry which is preliminary data.</text>
</comment>
<reference evidence="3 4" key="1">
    <citation type="submission" date="2021-04" db="EMBL/GenBank/DDBJ databases">
        <authorList>
            <person name="Vanwijnsberghe S."/>
        </authorList>
    </citation>
    <scope>NUCLEOTIDE SEQUENCE [LARGE SCALE GENOMIC DNA]</scope>
    <source>
        <strain evidence="3 4">LMG 32171</strain>
    </source>
</reference>
<evidence type="ECO:0000313" key="3">
    <source>
        <dbReference type="EMBL" id="CAG4894570.1"/>
    </source>
</evidence>
<keyword evidence="2" id="KW-0732">Signal</keyword>
<evidence type="ECO:0000256" key="1">
    <source>
        <dbReference type="SAM" id="MobiDB-lite"/>
    </source>
</evidence>
<sequence length="464" mass="51166">MSRKASIAGVLLFTLLAPCSATRADSGKIVDIAFSNGMRTNLQGAVDHLVRLVADVRDGGRRPNAGRNVILLYHVGATGKNLQEVALQKVLETRDPEAVAAITRAHFELLLEKPDFLSPYVKELATAAADPVEDLRIRTINLLDPPQTVLMETLDDAKKLHDALQTGADLLLVSHSQGNLYSNMAVSALQKNLGDTQRARLHVVGVAVPAAWIVMPNGSKAQTNYMTSWFDGIIGGLRGYIKANNPAMDVRNFDPPLKPNMVAAFDFLGGHDFESIYLSSGSESNKIFLSLVDCVLRTANGTCNLDNPVTSSPPPPKKIASQYFRKRPENPPNDAPPPPVSMAQESYPASVIEKILVKYPEGMRPEVRQFAERLWAFWVTAAKAGNFDQIRSEEYEMAASEIQLLADMQIRFPALSRDELLRDIQAALCQDAQVFSSYVRADRLVSGHPLEIRIEKYVRDFMKL</sequence>
<protein>
    <submittedName>
        <fullName evidence="3">Uncharacterized protein</fullName>
    </submittedName>
</protein>
<accession>A0ABM8U1P8</accession>
<dbReference type="RefSeq" id="WP_228977083.1">
    <property type="nucleotide sequence ID" value="NZ_CAJQYY010000008.1"/>
</dbReference>
<feature type="compositionally biased region" description="Pro residues" evidence="1">
    <location>
        <begin position="330"/>
        <end position="340"/>
    </location>
</feature>
<dbReference type="EMBL" id="CAJQYY010000008">
    <property type="protein sequence ID" value="CAG4894570.1"/>
    <property type="molecule type" value="Genomic_DNA"/>
</dbReference>
<keyword evidence="4" id="KW-1185">Reference proteome</keyword>
<feature type="region of interest" description="Disordered" evidence="1">
    <location>
        <begin position="325"/>
        <end position="344"/>
    </location>
</feature>
<feature type="signal peptide" evidence="2">
    <location>
        <begin position="1"/>
        <end position="23"/>
    </location>
</feature>
<organism evidence="3 4">
    <name type="scientific">Paraburkholderia gardini</name>
    <dbReference type="NCBI Taxonomy" id="2823469"/>
    <lineage>
        <taxon>Bacteria</taxon>
        <taxon>Pseudomonadati</taxon>
        <taxon>Pseudomonadota</taxon>
        <taxon>Betaproteobacteria</taxon>
        <taxon>Burkholderiales</taxon>
        <taxon>Burkholderiaceae</taxon>
        <taxon>Paraburkholderia</taxon>
    </lineage>
</organism>